<gene>
    <name evidence="2" type="ORF">USDA257_p03870</name>
</gene>
<name>I3XGU6_SINF2</name>
<feature type="region of interest" description="Disordered" evidence="1">
    <location>
        <begin position="15"/>
        <end position="37"/>
    </location>
</feature>
<accession>I3XGU6</accession>
<evidence type="ECO:0000313" key="3">
    <source>
        <dbReference type="Proteomes" id="UP000006180"/>
    </source>
</evidence>
<evidence type="ECO:0000256" key="1">
    <source>
        <dbReference type="SAM" id="MobiDB-lite"/>
    </source>
</evidence>
<geneLocation type="plasmid" evidence="3">
    <name>pUSDA257 fragment 2</name>
</geneLocation>
<keyword evidence="2" id="KW-0614">Plasmid</keyword>
<reference evidence="2" key="1">
    <citation type="journal article" date="2012" name="J. Bacteriol.">
        <title>Complete genome sequence of the broad-host-range strain Sinorhizobium fredii USDA257.</title>
        <authorList>
            <person name="Schuldes J."/>
            <person name="Rodriguez Orbegoso M."/>
            <person name="Schmeisser C."/>
            <person name="Krishnan H.B."/>
            <person name="Daniel R."/>
            <person name="Streit W.R."/>
        </authorList>
    </citation>
    <scope>NUCLEOTIDE SEQUENCE [LARGE SCALE GENOMIC DNA]</scope>
    <source>
        <strain evidence="2">USDA 257</strain>
        <plasmid evidence="2">pUSDA257</plasmid>
    </source>
</reference>
<protein>
    <submittedName>
        <fullName evidence="2">Uncharacterized protein</fullName>
    </submittedName>
</protein>
<evidence type="ECO:0000313" key="2">
    <source>
        <dbReference type="EMBL" id="AFL55102.1"/>
    </source>
</evidence>
<sequence>MLKLNDAVRLLAEGYSRSRRRNRSSGRLRGDPSPLMKEFTMTTGKAAILRRPWELKSKDRTRRTACHVRGFDQRA</sequence>
<organism evidence="2">
    <name type="scientific">Sinorhizobium fredii (strain USDA 257)</name>
    <dbReference type="NCBI Taxonomy" id="1185652"/>
    <lineage>
        <taxon>Bacteria</taxon>
        <taxon>Pseudomonadati</taxon>
        <taxon>Pseudomonadota</taxon>
        <taxon>Alphaproteobacteria</taxon>
        <taxon>Hyphomicrobiales</taxon>
        <taxon>Rhizobiaceae</taxon>
        <taxon>Sinorhizobium/Ensifer group</taxon>
        <taxon>Sinorhizobium</taxon>
    </lineage>
</organism>
<feature type="compositionally biased region" description="Basic residues" evidence="1">
    <location>
        <begin position="17"/>
        <end position="26"/>
    </location>
</feature>
<dbReference type="AlphaFoldDB" id="I3XGU6"/>
<dbReference type="HOGENOM" id="CLU_2669091_0_0_5"/>
<proteinExistence type="predicted"/>
<dbReference type="EMBL" id="CP003565">
    <property type="protein sequence ID" value="AFL55102.1"/>
    <property type="molecule type" value="Genomic_DNA"/>
</dbReference>